<dbReference type="Proteomes" id="UP000192569">
    <property type="component" value="Chromosome I"/>
</dbReference>
<comment type="pathway">
    <text evidence="2">Carbohydrate biosynthesis; dTDP-L-rhamnose biosynthesis.</text>
</comment>
<dbReference type="NCBIfam" id="TIGR01214">
    <property type="entry name" value="rmlD"/>
    <property type="match status" value="1"/>
</dbReference>
<dbReference type="CDD" id="cd05254">
    <property type="entry name" value="dTDP_HR_like_SDR_e"/>
    <property type="match status" value="1"/>
</dbReference>
<dbReference type="STRING" id="698762.SAMN00808754_1564"/>
<name>A0A1W1VTE6_9FIRM</name>
<dbReference type="PANTHER" id="PTHR10491:SF4">
    <property type="entry name" value="METHIONINE ADENOSYLTRANSFERASE 2 SUBUNIT BETA"/>
    <property type="match status" value="1"/>
</dbReference>
<dbReference type="InterPro" id="IPR036291">
    <property type="entry name" value="NAD(P)-bd_dom_sf"/>
</dbReference>
<dbReference type="EMBL" id="LT838272">
    <property type="protein sequence ID" value="SMB96629.1"/>
    <property type="molecule type" value="Genomic_DNA"/>
</dbReference>
<dbReference type="UniPathway" id="UPA00124"/>
<dbReference type="AlphaFoldDB" id="A0A1W1VTE6"/>
<dbReference type="InterPro" id="IPR005913">
    <property type="entry name" value="dTDP_dehydrorham_reduct"/>
</dbReference>
<keyword evidence="2" id="KW-0560">Oxidoreductase</keyword>
<comment type="similarity">
    <text evidence="1 2">Belongs to the dTDP-4-dehydrorhamnose reductase family.</text>
</comment>
<organism evidence="4 5">
    <name type="scientific">Thermanaeromonas toyohensis ToBE</name>
    <dbReference type="NCBI Taxonomy" id="698762"/>
    <lineage>
        <taxon>Bacteria</taxon>
        <taxon>Bacillati</taxon>
        <taxon>Bacillota</taxon>
        <taxon>Clostridia</taxon>
        <taxon>Neomoorellales</taxon>
        <taxon>Neomoorellaceae</taxon>
        <taxon>Thermanaeromonas</taxon>
    </lineage>
</organism>
<dbReference type="Pfam" id="PF04321">
    <property type="entry name" value="RmlD_sub_bind"/>
    <property type="match status" value="1"/>
</dbReference>
<dbReference type="Gene3D" id="3.90.25.10">
    <property type="entry name" value="UDP-galactose 4-epimerase, domain 1"/>
    <property type="match status" value="1"/>
</dbReference>
<dbReference type="Gene3D" id="3.40.50.720">
    <property type="entry name" value="NAD(P)-binding Rossmann-like Domain"/>
    <property type="match status" value="1"/>
</dbReference>
<dbReference type="PANTHER" id="PTHR10491">
    <property type="entry name" value="DTDP-4-DEHYDRORHAMNOSE REDUCTASE"/>
    <property type="match status" value="1"/>
</dbReference>
<accession>A0A1W1VTE6</accession>
<feature type="domain" description="RmlD-like substrate binding" evidence="3">
    <location>
        <begin position="5"/>
        <end position="281"/>
    </location>
</feature>
<protein>
    <recommendedName>
        <fullName evidence="2">dTDP-4-dehydrorhamnose reductase</fullName>
        <ecNumber evidence="2">1.1.1.133</ecNumber>
    </recommendedName>
</protein>
<dbReference type="GO" id="GO:0008831">
    <property type="term" value="F:dTDP-4-dehydrorhamnose reductase activity"/>
    <property type="evidence" value="ECO:0007669"/>
    <property type="project" value="UniProtKB-EC"/>
</dbReference>
<reference evidence="4 5" key="1">
    <citation type="submission" date="2017-04" db="EMBL/GenBank/DDBJ databases">
        <authorList>
            <person name="Afonso C.L."/>
            <person name="Miller P.J."/>
            <person name="Scott M.A."/>
            <person name="Spackman E."/>
            <person name="Goraichik I."/>
            <person name="Dimitrov K.M."/>
            <person name="Suarez D.L."/>
            <person name="Swayne D.E."/>
        </authorList>
    </citation>
    <scope>NUCLEOTIDE SEQUENCE [LARGE SCALE GENOMIC DNA]</scope>
    <source>
        <strain evidence="4 5">ToBE</strain>
    </source>
</reference>
<evidence type="ECO:0000256" key="2">
    <source>
        <dbReference type="RuleBase" id="RU364082"/>
    </source>
</evidence>
<evidence type="ECO:0000256" key="1">
    <source>
        <dbReference type="ARBA" id="ARBA00010944"/>
    </source>
</evidence>
<gene>
    <name evidence="4" type="ORF">SAMN00808754_1564</name>
</gene>
<dbReference type="SUPFAM" id="SSF51735">
    <property type="entry name" value="NAD(P)-binding Rossmann-fold domains"/>
    <property type="match status" value="1"/>
</dbReference>
<dbReference type="InterPro" id="IPR029903">
    <property type="entry name" value="RmlD-like-bd"/>
</dbReference>
<comment type="function">
    <text evidence="2">Catalyzes the reduction of dTDP-6-deoxy-L-lyxo-4-hexulose to yield dTDP-L-rhamnose.</text>
</comment>
<keyword evidence="5" id="KW-1185">Reference proteome</keyword>
<dbReference type="GO" id="GO:0005829">
    <property type="term" value="C:cytosol"/>
    <property type="evidence" value="ECO:0007669"/>
    <property type="project" value="TreeGrafter"/>
</dbReference>
<evidence type="ECO:0000313" key="4">
    <source>
        <dbReference type="EMBL" id="SMB96629.1"/>
    </source>
</evidence>
<proteinExistence type="inferred from homology"/>
<dbReference type="GO" id="GO:0019305">
    <property type="term" value="P:dTDP-rhamnose biosynthetic process"/>
    <property type="evidence" value="ECO:0007669"/>
    <property type="project" value="UniProtKB-UniPathway"/>
</dbReference>
<sequence>MTVRYLILGAGGQLGRAFRQFLEQQGYEVVACGRAEVDVSSPGALRRVFSATRPDVVINCAAYNHVDLAEREWEQALSVNGTAVKNLALLTREHGAVLVHYSTDYVFDGEKGAPYMISDLPRPLSRYGKSKLIGEEFLRALGDRYYLIRTSWVFGPGKENFITKVLAWAGQREELRIVTDQVSCPTYTRDLVEGTLRLLATGRYGVYHLTNTGYCSRYEWARYILERVGWRGRLVPARSADFGLPAPRPHFSALDNSPLPELLNWEMPPWQDATRRFLAELGFAE</sequence>
<dbReference type="EC" id="1.1.1.133" evidence="2"/>
<evidence type="ECO:0000313" key="5">
    <source>
        <dbReference type="Proteomes" id="UP000192569"/>
    </source>
</evidence>
<evidence type="ECO:0000259" key="3">
    <source>
        <dbReference type="Pfam" id="PF04321"/>
    </source>
</evidence>
<keyword evidence="2" id="KW-0521">NADP</keyword>